<dbReference type="SUPFAM" id="SSF88659">
    <property type="entry name" value="Sigma3 and sigma4 domains of RNA polymerase sigma factors"/>
    <property type="match status" value="1"/>
</dbReference>
<keyword evidence="8" id="KW-1185">Reference proteome</keyword>
<dbReference type="CDD" id="cd06171">
    <property type="entry name" value="Sigma70_r4"/>
    <property type="match status" value="1"/>
</dbReference>
<dbReference type="PANTHER" id="PTHR43133">
    <property type="entry name" value="RNA POLYMERASE ECF-TYPE SIGMA FACTO"/>
    <property type="match status" value="1"/>
</dbReference>
<comment type="similarity">
    <text evidence="1">Belongs to the sigma-70 factor family. ECF subfamily.</text>
</comment>
<dbReference type="EMBL" id="FPBV01000004">
    <property type="protein sequence ID" value="SFU58789.1"/>
    <property type="molecule type" value="Genomic_DNA"/>
</dbReference>
<accession>A0A1I7HDZ3</accession>
<evidence type="ECO:0000256" key="1">
    <source>
        <dbReference type="ARBA" id="ARBA00010641"/>
    </source>
</evidence>
<reference evidence="8" key="1">
    <citation type="submission" date="2016-10" db="EMBL/GenBank/DDBJ databases">
        <authorList>
            <person name="Varghese N."/>
        </authorList>
    </citation>
    <scope>NUCLEOTIDE SEQUENCE [LARGE SCALE GENOMIC DNA]</scope>
    <source>
        <strain evidence="8">DSM 17980</strain>
    </source>
</reference>
<dbReference type="InterPro" id="IPR013249">
    <property type="entry name" value="RNA_pol_sigma70_r4_t2"/>
</dbReference>
<evidence type="ECO:0000256" key="4">
    <source>
        <dbReference type="ARBA" id="ARBA00023163"/>
    </source>
</evidence>
<dbReference type="InterPro" id="IPR036388">
    <property type="entry name" value="WH-like_DNA-bd_sf"/>
</dbReference>
<evidence type="ECO:0000313" key="7">
    <source>
        <dbReference type="EMBL" id="SFU58789.1"/>
    </source>
</evidence>
<feature type="domain" description="RNA polymerase sigma-70 region 2" evidence="5">
    <location>
        <begin position="17"/>
        <end position="83"/>
    </location>
</feature>
<dbReference type="Gene3D" id="1.10.1740.10">
    <property type="match status" value="1"/>
</dbReference>
<dbReference type="PANTHER" id="PTHR43133:SF60">
    <property type="entry name" value="RNA POLYMERASE SIGMA FACTOR SIGV"/>
    <property type="match status" value="1"/>
</dbReference>
<dbReference type="InterPro" id="IPR013324">
    <property type="entry name" value="RNA_pol_sigma_r3/r4-like"/>
</dbReference>
<evidence type="ECO:0000259" key="6">
    <source>
        <dbReference type="Pfam" id="PF08281"/>
    </source>
</evidence>
<dbReference type="GO" id="GO:0006352">
    <property type="term" value="P:DNA-templated transcription initiation"/>
    <property type="evidence" value="ECO:0007669"/>
    <property type="project" value="InterPro"/>
</dbReference>
<dbReference type="AlphaFoldDB" id="A0A1I7HDZ3"/>
<evidence type="ECO:0000256" key="2">
    <source>
        <dbReference type="ARBA" id="ARBA00023015"/>
    </source>
</evidence>
<dbReference type="RefSeq" id="WP_074950309.1">
    <property type="nucleotide sequence ID" value="NZ_FPBV01000004.1"/>
</dbReference>
<dbReference type="GO" id="GO:0003677">
    <property type="term" value="F:DNA binding"/>
    <property type="evidence" value="ECO:0007669"/>
    <property type="project" value="InterPro"/>
</dbReference>
<dbReference type="Proteomes" id="UP000183508">
    <property type="component" value="Unassembled WGS sequence"/>
</dbReference>
<dbReference type="GO" id="GO:0016987">
    <property type="term" value="F:sigma factor activity"/>
    <property type="evidence" value="ECO:0007669"/>
    <property type="project" value="UniProtKB-KW"/>
</dbReference>
<keyword evidence="2" id="KW-0805">Transcription regulation</keyword>
<feature type="domain" description="RNA polymerase sigma factor 70 region 4 type 2" evidence="6">
    <location>
        <begin position="115"/>
        <end position="164"/>
    </location>
</feature>
<dbReference type="Pfam" id="PF04542">
    <property type="entry name" value="Sigma70_r2"/>
    <property type="match status" value="1"/>
</dbReference>
<dbReference type="SUPFAM" id="SSF88946">
    <property type="entry name" value="Sigma2 domain of RNA polymerase sigma factors"/>
    <property type="match status" value="1"/>
</dbReference>
<dbReference type="InterPro" id="IPR039425">
    <property type="entry name" value="RNA_pol_sigma-70-like"/>
</dbReference>
<proteinExistence type="inferred from homology"/>
<dbReference type="Pfam" id="PF08281">
    <property type="entry name" value="Sigma70_r4_2"/>
    <property type="match status" value="1"/>
</dbReference>
<evidence type="ECO:0000256" key="3">
    <source>
        <dbReference type="ARBA" id="ARBA00023082"/>
    </source>
</evidence>
<dbReference type="InterPro" id="IPR014284">
    <property type="entry name" value="RNA_pol_sigma-70_dom"/>
</dbReference>
<organism evidence="7 8">
    <name type="scientific">Alicyclobacillus macrosporangiidus</name>
    <dbReference type="NCBI Taxonomy" id="392015"/>
    <lineage>
        <taxon>Bacteria</taxon>
        <taxon>Bacillati</taxon>
        <taxon>Bacillota</taxon>
        <taxon>Bacilli</taxon>
        <taxon>Bacillales</taxon>
        <taxon>Alicyclobacillaceae</taxon>
        <taxon>Alicyclobacillus</taxon>
    </lineage>
</organism>
<keyword evidence="3" id="KW-0731">Sigma factor</keyword>
<dbReference type="eggNOG" id="COG1595">
    <property type="taxonomic scope" value="Bacteria"/>
</dbReference>
<dbReference type="STRING" id="392015.SAMN05421543_104134"/>
<dbReference type="NCBIfam" id="TIGR02937">
    <property type="entry name" value="sigma70-ECF"/>
    <property type="match status" value="1"/>
</dbReference>
<name>A0A1I7HDZ3_9BACL</name>
<dbReference type="Gene3D" id="1.10.10.10">
    <property type="entry name" value="Winged helix-like DNA-binding domain superfamily/Winged helix DNA-binding domain"/>
    <property type="match status" value="1"/>
</dbReference>
<dbReference type="InterPro" id="IPR013325">
    <property type="entry name" value="RNA_pol_sigma_r2"/>
</dbReference>
<protein>
    <submittedName>
        <fullName evidence="7">RNA polymerase sigma-70 factor, ECF subfamily</fullName>
    </submittedName>
</protein>
<evidence type="ECO:0000259" key="5">
    <source>
        <dbReference type="Pfam" id="PF04542"/>
    </source>
</evidence>
<evidence type="ECO:0000313" key="8">
    <source>
        <dbReference type="Proteomes" id="UP000183508"/>
    </source>
</evidence>
<gene>
    <name evidence="7" type="ORF">SAMN05421543_104134</name>
</gene>
<sequence length="175" mass="19940">MTGEEVDAGQTAWLQRLIAEHQSRLIHLAASYLGSIQSAEDCVQEVFITAFHRLDPQQPPAAVRTWLTTCTVNRARSMLRARRVRRWVLMDGEGLSRHAPGRPDHYAALDESGVLAQVMQLPVKYREVLVMRYYHDMSVEETAAVLGVSSNTVKTRLRRAKERLRQALEQMDREG</sequence>
<keyword evidence="4" id="KW-0804">Transcription</keyword>
<dbReference type="InterPro" id="IPR007627">
    <property type="entry name" value="RNA_pol_sigma70_r2"/>
</dbReference>